<proteinExistence type="predicted"/>
<name>A0A166ZUT6_9GAMM</name>
<accession>A0A166ZUT6</accession>
<dbReference type="AlphaFoldDB" id="A0A166ZUT6"/>
<dbReference type="PATRIC" id="fig|1365253.3.peg.3931"/>
<comment type="caution">
    <text evidence="1">The sequence shown here is derived from an EMBL/GenBank/DDBJ whole genome shotgun (WGS) entry which is preliminary data.</text>
</comment>
<protein>
    <submittedName>
        <fullName evidence="1">Uncharacterized protein</fullName>
    </submittedName>
</protein>
<evidence type="ECO:0000313" key="2">
    <source>
        <dbReference type="Proteomes" id="UP000076587"/>
    </source>
</evidence>
<reference evidence="1 2" key="1">
    <citation type="submission" date="2013-07" db="EMBL/GenBank/DDBJ databases">
        <title>Comparative Genomic and Metabolomic Analysis of Twelve Strains of Pseudoalteromonas luteoviolacea.</title>
        <authorList>
            <person name="Vynne N.G."/>
            <person name="Mansson M."/>
            <person name="Gram L."/>
        </authorList>
    </citation>
    <scope>NUCLEOTIDE SEQUENCE [LARGE SCALE GENOMIC DNA]</scope>
    <source>
        <strain evidence="1 2">NCIMB 1942</strain>
    </source>
</reference>
<dbReference type="EMBL" id="AUXT01000188">
    <property type="protein sequence ID" value="KZN44688.1"/>
    <property type="molecule type" value="Genomic_DNA"/>
</dbReference>
<dbReference type="Proteomes" id="UP000076587">
    <property type="component" value="Unassembled WGS sequence"/>
</dbReference>
<gene>
    <name evidence="1" type="ORF">N482_15975</name>
</gene>
<dbReference type="RefSeq" id="WP_063378333.1">
    <property type="nucleotide sequence ID" value="NZ_AUXT01000188.1"/>
</dbReference>
<sequence length="102" mass="12052">MYTYWLEYRTTNRNYPDTKNGVLINLQGYFENDNDKRFWKTTSYLLDMTPSSKTLRWWGDDQTDSELLIGQTYTDNWCGFRITTVGKGGTDGTWIEVKIDLL</sequence>
<evidence type="ECO:0000313" key="1">
    <source>
        <dbReference type="EMBL" id="KZN44688.1"/>
    </source>
</evidence>
<organism evidence="1 2">
    <name type="scientific">Pseudoalteromonas luteoviolacea NCIMB 1942</name>
    <dbReference type="NCBI Taxonomy" id="1365253"/>
    <lineage>
        <taxon>Bacteria</taxon>
        <taxon>Pseudomonadati</taxon>
        <taxon>Pseudomonadota</taxon>
        <taxon>Gammaproteobacteria</taxon>
        <taxon>Alteromonadales</taxon>
        <taxon>Pseudoalteromonadaceae</taxon>
        <taxon>Pseudoalteromonas</taxon>
    </lineage>
</organism>